<evidence type="ECO:0000313" key="3">
    <source>
        <dbReference type="EMBL" id="KAG6440943.1"/>
    </source>
</evidence>
<feature type="compositionally biased region" description="Basic and acidic residues" evidence="1">
    <location>
        <begin position="29"/>
        <end position="46"/>
    </location>
</feature>
<evidence type="ECO:0000256" key="2">
    <source>
        <dbReference type="SAM" id="SignalP"/>
    </source>
</evidence>
<keyword evidence="2" id="KW-0732">Signal</keyword>
<keyword evidence="4" id="KW-1185">Reference proteome</keyword>
<evidence type="ECO:0000256" key="1">
    <source>
        <dbReference type="SAM" id="MobiDB-lite"/>
    </source>
</evidence>
<reference evidence="3" key="1">
    <citation type="journal article" date="2016" name="Insect Biochem. Mol. Biol.">
        <title>Multifaceted biological insights from a draft genome sequence of the tobacco hornworm moth, Manduca sexta.</title>
        <authorList>
            <person name="Kanost M.R."/>
            <person name="Arrese E.L."/>
            <person name="Cao X."/>
            <person name="Chen Y.R."/>
            <person name="Chellapilla S."/>
            <person name="Goldsmith M.R."/>
            <person name="Grosse-Wilde E."/>
            <person name="Heckel D.G."/>
            <person name="Herndon N."/>
            <person name="Jiang H."/>
            <person name="Papanicolaou A."/>
            <person name="Qu J."/>
            <person name="Soulages J.L."/>
            <person name="Vogel H."/>
            <person name="Walters J."/>
            <person name="Waterhouse R.M."/>
            <person name="Ahn S.J."/>
            <person name="Almeida F.C."/>
            <person name="An C."/>
            <person name="Aqrawi P."/>
            <person name="Bretschneider A."/>
            <person name="Bryant W.B."/>
            <person name="Bucks S."/>
            <person name="Chao H."/>
            <person name="Chevignon G."/>
            <person name="Christen J.M."/>
            <person name="Clarke D.F."/>
            <person name="Dittmer N.T."/>
            <person name="Ferguson L.C.F."/>
            <person name="Garavelou S."/>
            <person name="Gordon K.H.J."/>
            <person name="Gunaratna R.T."/>
            <person name="Han Y."/>
            <person name="Hauser F."/>
            <person name="He Y."/>
            <person name="Heidel-Fischer H."/>
            <person name="Hirsh A."/>
            <person name="Hu Y."/>
            <person name="Jiang H."/>
            <person name="Kalra D."/>
            <person name="Klinner C."/>
            <person name="Konig C."/>
            <person name="Kovar C."/>
            <person name="Kroll A.R."/>
            <person name="Kuwar S.S."/>
            <person name="Lee S.L."/>
            <person name="Lehman R."/>
            <person name="Li K."/>
            <person name="Li Z."/>
            <person name="Liang H."/>
            <person name="Lovelace S."/>
            <person name="Lu Z."/>
            <person name="Mansfield J.H."/>
            <person name="McCulloch K.J."/>
            <person name="Mathew T."/>
            <person name="Morton B."/>
            <person name="Muzny D.M."/>
            <person name="Neunemann D."/>
            <person name="Ongeri F."/>
            <person name="Pauchet Y."/>
            <person name="Pu L.L."/>
            <person name="Pyrousis I."/>
            <person name="Rao X.J."/>
            <person name="Redding A."/>
            <person name="Roesel C."/>
            <person name="Sanchez-Gracia A."/>
            <person name="Schaack S."/>
            <person name="Shukla A."/>
            <person name="Tetreau G."/>
            <person name="Wang Y."/>
            <person name="Xiong G.H."/>
            <person name="Traut W."/>
            <person name="Walsh T.K."/>
            <person name="Worley K.C."/>
            <person name="Wu D."/>
            <person name="Wu W."/>
            <person name="Wu Y.Q."/>
            <person name="Zhang X."/>
            <person name="Zou Z."/>
            <person name="Zucker H."/>
            <person name="Briscoe A.D."/>
            <person name="Burmester T."/>
            <person name="Clem R.J."/>
            <person name="Feyereisen R."/>
            <person name="Grimmelikhuijzen C.J.P."/>
            <person name="Hamodrakas S.J."/>
            <person name="Hansson B.S."/>
            <person name="Huguet E."/>
            <person name="Jermiin L.S."/>
            <person name="Lan Q."/>
            <person name="Lehman H.K."/>
            <person name="Lorenzen M."/>
            <person name="Merzendorfer H."/>
            <person name="Michalopoulos I."/>
            <person name="Morton D.B."/>
            <person name="Muthukrishnan S."/>
            <person name="Oakeshott J.G."/>
            <person name="Palmer W."/>
            <person name="Park Y."/>
            <person name="Passarelli A.L."/>
            <person name="Rozas J."/>
            <person name="Schwartz L.M."/>
            <person name="Smith W."/>
            <person name="Southgate A."/>
            <person name="Vilcinskas A."/>
            <person name="Vogt R."/>
            <person name="Wang P."/>
            <person name="Werren J."/>
            <person name="Yu X.Q."/>
            <person name="Zhou J.J."/>
            <person name="Brown S.J."/>
            <person name="Scherer S.E."/>
            <person name="Richards S."/>
            <person name="Blissard G.W."/>
        </authorList>
    </citation>
    <scope>NUCLEOTIDE SEQUENCE</scope>
</reference>
<organism evidence="3 4">
    <name type="scientific">Manduca sexta</name>
    <name type="common">Tobacco hawkmoth</name>
    <name type="synonym">Tobacco hornworm</name>
    <dbReference type="NCBI Taxonomy" id="7130"/>
    <lineage>
        <taxon>Eukaryota</taxon>
        <taxon>Metazoa</taxon>
        <taxon>Ecdysozoa</taxon>
        <taxon>Arthropoda</taxon>
        <taxon>Hexapoda</taxon>
        <taxon>Insecta</taxon>
        <taxon>Pterygota</taxon>
        <taxon>Neoptera</taxon>
        <taxon>Endopterygota</taxon>
        <taxon>Lepidoptera</taxon>
        <taxon>Glossata</taxon>
        <taxon>Ditrysia</taxon>
        <taxon>Bombycoidea</taxon>
        <taxon>Sphingidae</taxon>
        <taxon>Sphinginae</taxon>
        <taxon>Sphingini</taxon>
        <taxon>Manduca</taxon>
    </lineage>
</organism>
<evidence type="ECO:0000313" key="4">
    <source>
        <dbReference type="Proteomes" id="UP000791440"/>
    </source>
</evidence>
<feature type="region of interest" description="Disordered" evidence="1">
    <location>
        <begin position="83"/>
        <end position="106"/>
    </location>
</feature>
<feature type="compositionally biased region" description="Polar residues" evidence="1">
    <location>
        <begin position="139"/>
        <end position="159"/>
    </location>
</feature>
<dbReference type="AlphaFoldDB" id="A0A922CCY2"/>
<proteinExistence type="predicted"/>
<feature type="region of interest" description="Disordered" evidence="1">
    <location>
        <begin position="139"/>
        <end position="165"/>
    </location>
</feature>
<protein>
    <recommendedName>
        <fullName evidence="5">Cuticle protein</fullName>
    </recommendedName>
</protein>
<feature type="chain" id="PRO_5036676377" description="Cuticle protein" evidence="2">
    <location>
        <begin position="19"/>
        <end position="439"/>
    </location>
</feature>
<name>A0A922CCY2_MANSE</name>
<evidence type="ECO:0008006" key="5">
    <source>
        <dbReference type="Google" id="ProtNLM"/>
    </source>
</evidence>
<sequence>MFVFKITVCFLLALTVGAEKKIELQDIEEDNLKSEKEKEDEPEPRSQGEQSSGLIPLEFLKNGFLRYFEPASTAQPRYVQQYAVTEQPERPPPPPPPPVASPKSQYGAPVAQQAMVGYLSNVPMQIYLVPQYYNEQQDHTANAQSSVRYTSASAPQASYPTAPEAGQTQTNYIEVPAYIAPTAKTYVPQYSSPVALVGYAPQPTAAPQPTIAPVLAYPVPVVQYQTAAVVAPTNPTKEYYQNAHYSDTNVVDEVHEQVNESPSHTDATYHKAPVQEYTRFYPSRTPLRNEYRHNAISELPHPNPLILKGPPSHLSHVPKALPMYRPVHKPVYASSAIAPAFTPRPADPYGPVFKRRPTSLLDSYIPSHIQVEYMKRGFAKDPLEAYEALSSGRHLVHSSVVPRHYERGFLPNQMYETASGGITYGHYKRAPKIDNVHRK</sequence>
<gene>
    <name evidence="3" type="ORF">O3G_MSEX001628</name>
</gene>
<feature type="compositionally biased region" description="Pro residues" evidence="1">
    <location>
        <begin position="90"/>
        <end position="100"/>
    </location>
</feature>
<feature type="signal peptide" evidence="2">
    <location>
        <begin position="1"/>
        <end position="18"/>
    </location>
</feature>
<comment type="caution">
    <text evidence="3">The sequence shown here is derived from an EMBL/GenBank/DDBJ whole genome shotgun (WGS) entry which is preliminary data.</text>
</comment>
<feature type="region of interest" description="Disordered" evidence="1">
    <location>
        <begin position="29"/>
        <end position="55"/>
    </location>
</feature>
<dbReference type="EMBL" id="JH668283">
    <property type="protein sequence ID" value="KAG6440943.1"/>
    <property type="molecule type" value="Genomic_DNA"/>
</dbReference>
<dbReference type="OrthoDB" id="6776808at2759"/>
<dbReference type="Proteomes" id="UP000791440">
    <property type="component" value="Unassembled WGS sequence"/>
</dbReference>
<reference evidence="3" key="2">
    <citation type="submission" date="2020-12" db="EMBL/GenBank/DDBJ databases">
        <authorList>
            <person name="Kanost M."/>
        </authorList>
    </citation>
    <scope>NUCLEOTIDE SEQUENCE</scope>
</reference>
<accession>A0A922CCY2</accession>